<dbReference type="Proteomes" id="UP000694723">
    <property type="component" value="Unplaced"/>
</dbReference>
<reference evidence="2" key="1">
    <citation type="submission" date="2025-08" db="UniProtKB">
        <authorList>
            <consortium name="Ensembl"/>
        </authorList>
    </citation>
    <scope>IDENTIFICATION</scope>
</reference>
<feature type="transmembrane region" description="Helical" evidence="1">
    <location>
        <begin position="12"/>
        <end position="37"/>
    </location>
</feature>
<keyword evidence="1" id="KW-1133">Transmembrane helix</keyword>
<keyword evidence="1" id="KW-0472">Membrane</keyword>
<feature type="transmembrane region" description="Helical" evidence="1">
    <location>
        <begin position="84"/>
        <end position="101"/>
    </location>
</feature>
<sequence length="197" mass="22485">MAILTGMKWYLVVVLICISLIISDVEHFFMCLLAICMSSLEKCLFRSSVHFVIGLFGFLLFSCMNCLCILEFKPSSVASFENIFSHSIGCLFGFLMVSFAVQKLVSLIRSQQFIFVFIYIALGDRPKKTFEQLMSENVLPVSSSRSLMVSCLTFKSFSHFEFIFVRGTRVCSSFMDLHAVVQLSQHRLLKRLSFVKD</sequence>
<feature type="transmembrane region" description="Helical" evidence="1">
    <location>
        <begin position="49"/>
        <end position="72"/>
    </location>
</feature>
<evidence type="ECO:0000313" key="3">
    <source>
        <dbReference type="Proteomes" id="UP000694723"/>
    </source>
</evidence>
<evidence type="ECO:0000256" key="1">
    <source>
        <dbReference type="SAM" id="Phobius"/>
    </source>
</evidence>
<organism evidence="2 3">
    <name type="scientific">Sus scrofa</name>
    <name type="common">Pig</name>
    <dbReference type="NCBI Taxonomy" id="9823"/>
    <lineage>
        <taxon>Eukaryota</taxon>
        <taxon>Metazoa</taxon>
        <taxon>Chordata</taxon>
        <taxon>Craniata</taxon>
        <taxon>Vertebrata</taxon>
        <taxon>Euteleostomi</taxon>
        <taxon>Mammalia</taxon>
        <taxon>Eutheria</taxon>
        <taxon>Laurasiatheria</taxon>
        <taxon>Artiodactyla</taxon>
        <taxon>Suina</taxon>
        <taxon>Suidae</taxon>
        <taxon>Sus</taxon>
    </lineage>
</organism>
<accession>A0A8D1WX03</accession>
<proteinExistence type="predicted"/>
<evidence type="ECO:0000313" key="2">
    <source>
        <dbReference type="Ensembl" id="ENSSSCP00060045250.1"/>
    </source>
</evidence>
<dbReference type="AlphaFoldDB" id="A0A8D1WX03"/>
<dbReference type="Ensembl" id="ENSSSCT00060103560.1">
    <property type="protein sequence ID" value="ENSSSCP00060045250.1"/>
    <property type="gene ID" value="ENSSSCG00060075631.1"/>
</dbReference>
<keyword evidence="1" id="KW-0812">Transmembrane</keyword>
<name>A0A8D1WX03_PIG</name>
<protein>
    <submittedName>
        <fullName evidence="2">Uncharacterized protein</fullName>
    </submittedName>
</protein>